<dbReference type="AlphaFoldDB" id="C0NFG2"/>
<dbReference type="GeneID" id="69034644"/>
<dbReference type="InterPro" id="IPR003615">
    <property type="entry name" value="HNH_nuc"/>
</dbReference>
<protein>
    <recommendedName>
        <fullName evidence="2">HNH nuclease domain-containing protein</fullName>
    </recommendedName>
</protein>
<evidence type="ECO:0000256" key="1">
    <source>
        <dbReference type="SAM" id="MobiDB-lite"/>
    </source>
</evidence>
<proteinExistence type="predicted"/>
<dbReference type="HOGENOM" id="CLU_030288_0_0_1"/>
<evidence type="ECO:0000313" key="4">
    <source>
        <dbReference type="Proteomes" id="UP000001631"/>
    </source>
</evidence>
<evidence type="ECO:0000259" key="2">
    <source>
        <dbReference type="Pfam" id="PF13391"/>
    </source>
</evidence>
<gene>
    <name evidence="3" type="ORF">HCBG_01628</name>
</gene>
<dbReference type="InParanoid" id="C0NFG2"/>
<evidence type="ECO:0000313" key="3">
    <source>
        <dbReference type="EMBL" id="EEH09983.1"/>
    </source>
</evidence>
<feature type="domain" description="HNH nuclease" evidence="2">
    <location>
        <begin position="145"/>
        <end position="208"/>
    </location>
</feature>
<name>C0NFG2_AJECG</name>
<dbReference type="RefSeq" id="XP_045290463.1">
    <property type="nucleotide sequence ID" value="XM_045428677.1"/>
</dbReference>
<dbReference type="EMBL" id="GG663364">
    <property type="protein sequence ID" value="EEH09983.1"/>
    <property type="molecule type" value="Genomic_DNA"/>
</dbReference>
<reference evidence="3" key="1">
    <citation type="submission" date="2009-02" db="EMBL/GenBank/DDBJ databases">
        <title>The Genome Sequence of Ajellomyces capsulatus strain G186AR.</title>
        <authorList>
            <consortium name="The Broad Institute Genome Sequencing Platform"/>
            <person name="Champion M."/>
            <person name="Cuomo C."/>
            <person name="Ma L.-J."/>
            <person name="Henn M.R."/>
            <person name="Sil A."/>
            <person name="Goldman B."/>
            <person name="Young S.K."/>
            <person name="Kodira C.D."/>
            <person name="Zeng Q."/>
            <person name="Koehrsen M."/>
            <person name="Alvarado L."/>
            <person name="Berlin A."/>
            <person name="Borenstein D."/>
            <person name="Chen Z."/>
            <person name="Engels R."/>
            <person name="Freedman E."/>
            <person name="Gellesch M."/>
            <person name="Goldberg J."/>
            <person name="Griggs A."/>
            <person name="Gujja S."/>
            <person name="Heiman D."/>
            <person name="Hepburn T."/>
            <person name="Howarth C."/>
            <person name="Jen D."/>
            <person name="Larson L."/>
            <person name="Lewis B."/>
            <person name="Mehta T."/>
            <person name="Park D."/>
            <person name="Pearson M."/>
            <person name="Roberts A."/>
            <person name="Saif S."/>
            <person name="Shea T."/>
            <person name="Shenoy N."/>
            <person name="Sisk P."/>
            <person name="Stolte C."/>
            <person name="Sykes S."/>
            <person name="Walk T."/>
            <person name="White J."/>
            <person name="Yandava C."/>
            <person name="Klein B."/>
            <person name="McEwen J.G."/>
            <person name="Puccia R."/>
            <person name="Goldman G.H."/>
            <person name="Felipe M.S."/>
            <person name="Nino-Vega G."/>
            <person name="San-Blas G."/>
            <person name="Taylor J."/>
            <person name="Mendoza L."/>
            <person name="Galagan J."/>
            <person name="Nusbaum C."/>
            <person name="Birren B."/>
        </authorList>
    </citation>
    <scope>NUCLEOTIDE SEQUENCE</scope>
    <source>
        <strain evidence="3">G186AR</strain>
    </source>
</reference>
<dbReference type="Pfam" id="PF13391">
    <property type="entry name" value="HNH_2"/>
    <property type="match status" value="1"/>
</dbReference>
<keyword evidence="4" id="KW-1185">Reference proteome</keyword>
<dbReference type="Proteomes" id="UP000001631">
    <property type="component" value="Unassembled WGS sequence"/>
</dbReference>
<accession>C0NFG2</accession>
<dbReference type="VEuPathDB" id="FungiDB:I7I50_01019"/>
<organism evidence="3 4">
    <name type="scientific">Ajellomyces capsulatus (strain G186AR / H82 / ATCC MYA-2454 / RMSCC 2432)</name>
    <name type="common">Darling's disease fungus</name>
    <name type="synonym">Histoplasma capsulatum</name>
    <dbReference type="NCBI Taxonomy" id="447093"/>
    <lineage>
        <taxon>Eukaryota</taxon>
        <taxon>Fungi</taxon>
        <taxon>Dikarya</taxon>
        <taxon>Ascomycota</taxon>
        <taxon>Pezizomycotina</taxon>
        <taxon>Eurotiomycetes</taxon>
        <taxon>Eurotiomycetidae</taxon>
        <taxon>Onygenales</taxon>
        <taxon>Ajellomycetaceae</taxon>
        <taxon>Histoplasma</taxon>
    </lineage>
</organism>
<feature type="region of interest" description="Disordered" evidence="1">
    <location>
        <begin position="311"/>
        <end position="349"/>
    </location>
</feature>
<sequence length="374" mass="42074">MATQDPQRFDTPQTDSAHLVLREKIRFCHPGYREPRNTLLVLPRVDPATTSLFGIHHRTALVACQIIANNAFNTGHFTLDKDGRQRANVPPDGILTDRIYYFIVGDGPSQYPVVPSFRDWEFPHARIPHPWSQVPIEFPPAMGRCAVTNFSICLEEAHLIPKEEATWYTRNGMNLYGEDLGDIDGPFNLVPLRSDIHKCFDNRWFAIVPKVTGTEVATTTTSSPQYVTHIFSSRASEYWPTYHNTRVQCLKTHSPPYIFARFAWTVLLHVKPFINSGDSRHIIRLHVSSDAEGTRMERKAEFLSGAELKNSYGGEDSKNATPRKRSAVGSAADDGNLTEAGDSSDSSVDGDFRDDMIAFSDKHWPEVVIINNTS</sequence>